<dbReference type="RefSeq" id="WP_176767976.1">
    <property type="nucleotide sequence ID" value="NZ_CATYPC010000065.1"/>
</dbReference>
<dbReference type="InterPro" id="IPR007492">
    <property type="entry name" value="LytTR_DNA-bd_dom"/>
</dbReference>
<feature type="domain" description="HTH LytTR-type" evidence="1">
    <location>
        <begin position="145"/>
        <end position="231"/>
    </location>
</feature>
<organism evidence="2 3">
    <name type="scientific">Acidaminococcus fermentans</name>
    <dbReference type="NCBI Taxonomy" id="905"/>
    <lineage>
        <taxon>Bacteria</taxon>
        <taxon>Bacillati</taxon>
        <taxon>Bacillota</taxon>
        <taxon>Negativicutes</taxon>
        <taxon>Acidaminococcales</taxon>
        <taxon>Acidaminococcaceae</taxon>
        <taxon>Acidaminococcus</taxon>
    </lineage>
</organism>
<dbReference type="PANTHER" id="PTHR37299">
    <property type="entry name" value="TRANSCRIPTIONAL REGULATOR-RELATED"/>
    <property type="match status" value="1"/>
</dbReference>
<proteinExistence type="predicted"/>
<evidence type="ECO:0000313" key="3">
    <source>
        <dbReference type="Proteomes" id="UP000182379"/>
    </source>
</evidence>
<dbReference type="Gene3D" id="2.40.50.1020">
    <property type="entry name" value="LytTr DNA-binding domain"/>
    <property type="match status" value="1"/>
</dbReference>
<dbReference type="Pfam" id="PF04397">
    <property type="entry name" value="LytTR"/>
    <property type="match status" value="1"/>
</dbReference>
<dbReference type="PROSITE" id="PS50930">
    <property type="entry name" value="HTH_LYTTR"/>
    <property type="match status" value="1"/>
</dbReference>
<reference evidence="2 3" key="1">
    <citation type="submission" date="2016-10" db="EMBL/GenBank/DDBJ databases">
        <authorList>
            <person name="Varghese N."/>
            <person name="Submissions S."/>
        </authorList>
    </citation>
    <scope>NUCLEOTIDE SEQUENCE [LARGE SCALE GENOMIC DNA]</scope>
    <source>
        <strain evidence="2 3">WCC6</strain>
    </source>
</reference>
<dbReference type="EMBL" id="FNOP01000017">
    <property type="protein sequence ID" value="SDX22833.1"/>
    <property type="molecule type" value="Genomic_DNA"/>
</dbReference>
<dbReference type="GO" id="GO:0003677">
    <property type="term" value="F:DNA binding"/>
    <property type="evidence" value="ECO:0007669"/>
    <property type="project" value="InterPro"/>
</dbReference>
<dbReference type="GO" id="GO:0000156">
    <property type="term" value="F:phosphorelay response regulator activity"/>
    <property type="evidence" value="ECO:0007669"/>
    <property type="project" value="InterPro"/>
</dbReference>
<dbReference type="Proteomes" id="UP000182379">
    <property type="component" value="Unassembled WGS sequence"/>
</dbReference>
<dbReference type="SMART" id="SM00850">
    <property type="entry name" value="LytTR"/>
    <property type="match status" value="1"/>
</dbReference>
<evidence type="ECO:0000313" key="2">
    <source>
        <dbReference type="EMBL" id="SDX22833.1"/>
    </source>
</evidence>
<dbReference type="AlphaFoldDB" id="A0A1H2ZZR6"/>
<accession>A0A1H2ZZR6</accession>
<dbReference type="PANTHER" id="PTHR37299:SF1">
    <property type="entry name" value="STAGE 0 SPORULATION PROTEIN A HOMOLOG"/>
    <property type="match status" value="1"/>
</dbReference>
<protein>
    <submittedName>
        <fullName evidence="2">Transcriptional regulator, LytTR family</fullName>
    </submittedName>
</protein>
<evidence type="ECO:0000259" key="1">
    <source>
        <dbReference type="PROSITE" id="PS50930"/>
    </source>
</evidence>
<sequence>MFHVALCTDNSRSLHQLSVNIQRLPHPTDALEIHSFLQEYDLLRSCRQGICYNLILLGPFQEAHHVLDTARRIRKLDPGVSISLISHDLRDSLEGYEIPLFRFYAGTVPMPVLQQDLEELMQKKQEVQNASFLFSNWQGVHRFFLKEILYFKSEGSRIQVVTRLGSYIYRETMSTVERRLGRSCFVRIHRSYLVNLHWVRNVWGTEVTLLNGKVLPLSKHRSREIRDALLQLGEI</sequence>
<gene>
    <name evidence="2" type="ORF">SAMN05216495_11748</name>
</gene>
<dbReference type="InterPro" id="IPR046947">
    <property type="entry name" value="LytR-like"/>
</dbReference>
<name>A0A1H2ZZR6_ACIFE</name>
<comment type="caution">
    <text evidence="2">The sequence shown here is derived from an EMBL/GenBank/DDBJ whole genome shotgun (WGS) entry which is preliminary data.</text>
</comment>